<dbReference type="EMBL" id="CP134536">
    <property type="protein sequence ID" value="WNH14334.1"/>
    <property type="molecule type" value="Genomic_DNA"/>
</dbReference>
<dbReference type="RefSeq" id="WP_415864342.1">
    <property type="nucleotide sequence ID" value="NZ_CP134536.1"/>
</dbReference>
<sequence>MNNQKKTHELIRQNEQIVKKSQKHDANLQKNSTLYFQVGLIVCLLAAYGLLEMKFETTIPQDFALVLNPPDFTDAPVEKFKVYEEPKTEVKPEVVKKVLLTDKIKEVDNDFKMKEFVDIITSEQNNSSESPLDPSSINVEKITEEVNIPVAFIQNVPIYPGCENKKTNSDKRKCMSQKITKLIQRKFDGNDIASDYGLSGKQKIDIQFTIDKTGHVTNVITRSPHPKLDDEAERIINMIPEMTPGRQNNQNVGVLYSLPIVFQVQN</sequence>
<dbReference type="Proteomes" id="UP001303407">
    <property type="component" value="Chromosome"/>
</dbReference>
<reference evidence="3 4" key="1">
    <citation type="submission" date="2023-09" db="EMBL/GenBank/DDBJ databases">
        <title>Thalassobella suaedae gen. nov., sp. nov., a marine bacterium of the family Flavobacteriaceae isolated from a halophyte Suaeda japonica.</title>
        <authorList>
            <person name="Lee S.Y."/>
            <person name="Hwang C.Y."/>
        </authorList>
    </citation>
    <scope>NUCLEOTIDE SEQUENCE [LARGE SCALE GENOMIC DNA]</scope>
    <source>
        <strain evidence="3 4">HL-DH10</strain>
    </source>
</reference>
<dbReference type="Gene3D" id="3.30.1150.10">
    <property type="match status" value="1"/>
</dbReference>
<dbReference type="SUPFAM" id="SSF74653">
    <property type="entry name" value="TolA/TonB C-terminal domain"/>
    <property type="match status" value="1"/>
</dbReference>
<proteinExistence type="predicted"/>
<feature type="domain" description="TonB C-terminal" evidence="2">
    <location>
        <begin position="204"/>
        <end position="263"/>
    </location>
</feature>
<dbReference type="Pfam" id="PF03544">
    <property type="entry name" value="TonB_C"/>
    <property type="match status" value="1"/>
</dbReference>
<organism evidence="3 4">
    <name type="scientific">Thalassobellus suaedae</name>
    <dbReference type="NCBI Taxonomy" id="3074124"/>
    <lineage>
        <taxon>Bacteria</taxon>
        <taxon>Pseudomonadati</taxon>
        <taxon>Bacteroidota</taxon>
        <taxon>Flavobacteriia</taxon>
        <taxon>Flavobacteriales</taxon>
        <taxon>Flavobacteriaceae</taxon>
        <taxon>Thalassobellus</taxon>
    </lineage>
</organism>
<evidence type="ECO:0000313" key="3">
    <source>
        <dbReference type="EMBL" id="WNH14334.1"/>
    </source>
</evidence>
<keyword evidence="1" id="KW-0812">Transmembrane</keyword>
<name>A0ABY9Y7U4_9FLAO</name>
<gene>
    <name evidence="3" type="ORF">RHP49_08800</name>
</gene>
<accession>A0ABY9Y7U4</accession>
<keyword evidence="4" id="KW-1185">Reference proteome</keyword>
<keyword evidence="1" id="KW-1133">Transmembrane helix</keyword>
<dbReference type="InterPro" id="IPR037682">
    <property type="entry name" value="TonB_C"/>
</dbReference>
<evidence type="ECO:0000256" key="1">
    <source>
        <dbReference type="SAM" id="Phobius"/>
    </source>
</evidence>
<feature type="transmembrane region" description="Helical" evidence="1">
    <location>
        <begin position="34"/>
        <end position="51"/>
    </location>
</feature>
<evidence type="ECO:0000259" key="2">
    <source>
        <dbReference type="Pfam" id="PF03544"/>
    </source>
</evidence>
<keyword evidence="1" id="KW-0472">Membrane</keyword>
<evidence type="ECO:0000313" key="4">
    <source>
        <dbReference type="Proteomes" id="UP001303407"/>
    </source>
</evidence>
<protein>
    <submittedName>
        <fullName evidence="3">Energy transducer TonB</fullName>
    </submittedName>
</protein>